<evidence type="ECO:0000259" key="14">
    <source>
        <dbReference type="SMART" id="SM00382"/>
    </source>
</evidence>
<dbReference type="InterPro" id="IPR003959">
    <property type="entry name" value="ATPase_AAA_core"/>
</dbReference>
<evidence type="ECO:0000313" key="16">
    <source>
        <dbReference type="EMBL" id="KAK0495641.1"/>
    </source>
</evidence>
<evidence type="ECO:0000256" key="1">
    <source>
        <dbReference type="ARBA" id="ARBA00004434"/>
    </source>
</evidence>
<protein>
    <recommendedName>
        <fullName evidence="18">P-loop containing nucleoside triphosphate hydrolase protein</fullName>
    </recommendedName>
</protein>
<dbReference type="InterPro" id="IPR003593">
    <property type="entry name" value="AAA+_ATPase"/>
</dbReference>
<keyword evidence="9" id="KW-0496">Mitochondrion</keyword>
<dbReference type="InterPro" id="IPR027417">
    <property type="entry name" value="P-loop_NTPase"/>
</dbReference>
<feature type="region of interest" description="Disordered" evidence="13">
    <location>
        <begin position="465"/>
        <end position="516"/>
    </location>
</feature>
<gene>
    <name evidence="16" type="ORF">EDD18DRAFT_248739</name>
</gene>
<feature type="compositionally biased region" description="Low complexity" evidence="13">
    <location>
        <begin position="502"/>
        <end position="514"/>
    </location>
</feature>
<keyword evidence="3" id="KW-0812">Transmembrane</keyword>
<dbReference type="InterPro" id="IPR057495">
    <property type="entry name" value="AAA_lid_BCS1"/>
</dbReference>
<evidence type="ECO:0000256" key="6">
    <source>
        <dbReference type="ARBA" id="ARBA00022801"/>
    </source>
</evidence>
<comment type="similarity">
    <text evidence="2">Belongs to the AAA ATPase family. BCS1 subfamily.</text>
</comment>
<keyword evidence="17" id="KW-1185">Reference proteome</keyword>
<dbReference type="Proteomes" id="UP001175228">
    <property type="component" value="Unassembled WGS sequence"/>
</dbReference>
<dbReference type="Pfam" id="PF00004">
    <property type="entry name" value="AAA"/>
    <property type="match status" value="2"/>
</dbReference>
<proteinExistence type="inferred from homology"/>
<evidence type="ECO:0000256" key="11">
    <source>
        <dbReference type="ARBA" id="ARBA00048778"/>
    </source>
</evidence>
<name>A0AA39TN79_9AGAR</name>
<feature type="domain" description="AAA+ ATPase" evidence="14">
    <location>
        <begin position="292"/>
        <end position="447"/>
    </location>
</feature>
<feature type="region of interest" description="Disordered" evidence="13">
    <location>
        <begin position="361"/>
        <end position="400"/>
    </location>
</feature>
<dbReference type="InterPro" id="IPR050747">
    <property type="entry name" value="Mitochondrial_chaperone_BCS1"/>
</dbReference>
<evidence type="ECO:0000256" key="12">
    <source>
        <dbReference type="RuleBase" id="RU003651"/>
    </source>
</evidence>
<dbReference type="InterPro" id="IPR003960">
    <property type="entry name" value="ATPase_AAA_CS"/>
</dbReference>
<evidence type="ECO:0000256" key="10">
    <source>
        <dbReference type="ARBA" id="ARBA00023136"/>
    </source>
</evidence>
<keyword evidence="6" id="KW-0378">Hydrolase</keyword>
<dbReference type="SUPFAM" id="SSF52540">
    <property type="entry name" value="P-loop containing nucleoside triphosphate hydrolases"/>
    <property type="match status" value="1"/>
</dbReference>
<accession>A0AA39TN79</accession>
<evidence type="ECO:0000259" key="15">
    <source>
        <dbReference type="SMART" id="SM01024"/>
    </source>
</evidence>
<dbReference type="InterPro" id="IPR014851">
    <property type="entry name" value="BCS1_N"/>
</dbReference>
<organism evidence="16 17">
    <name type="scientific">Armillaria luteobubalina</name>
    <dbReference type="NCBI Taxonomy" id="153913"/>
    <lineage>
        <taxon>Eukaryota</taxon>
        <taxon>Fungi</taxon>
        <taxon>Dikarya</taxon>
        <taxon>Basidiomycota</taxon>
        <taxon>Agaricomycotina</taxon>
        <taxon>Agaricomycetes</taxon>
        <taxon>Agaricomycetidae</taxon>
        <taxon>Agaricales</taxon>
        <taxon>Marasmiineae</taxon>
        <taxon>Physalacriaceae</taxon>
        <taxon>Armillaria</taxon>
    </lineage>
</organism>
<keyword evidence="4 12" id="KW-0547">Nucleotide-binding</keyword>
<dbReference type="GO" id="GO:0016887">
    <property type="term" value="F:ATP hydrolysis activity"/>
    <property type="evidence" value="ECO:0007669"/>
    <property type="project" value="InterPro"/>
</dbReference>
<keyword evidence="10" id="KW-0472">Membrane</keyword>
<feature type="compositionally biased region" description="Low complexity" evidence="13">
    <location>
        <begin position="372"/>
        <end position="381"/>
    </location>
</feature>
<dbReference type="PROSITE" id="PS00674">
    <property type="entry name" value="AAA"/>
    <property type="match status" value="1"/>
</dbReference>
<evidence type="ECO:0000256" key="7">
    <source>
        <dbReference type="ARBA" id="ARBA00022840"/>
    </source>
</evidence>
<comment type="caution">
    <text evidence="16">The sequence shown here is derived from an EMBL/GenBank/DDBJ whole genome shotgun (WGS) entry which is preliminary data.</text>
</comment>
<evidence type="ECO:0000256" key="4">
    <source>
        <dbReference type="ARBA" id="ARBA00022741"/>
    </source>
</evidence>
<dbReference type="EMBL" id="JAUEPU010000017">
    <property type="protein sequence ID" value="KAK0495641.1"/>
    <property type="molecule type" value="Genomic_DNA"/>
</dbReference>
<dbReference type="Pfam" id="PF08740">
    <property type="entry name" value="BCS1_N"/>
    <property type="match status" value="1"/>
</dbReference>
<feature type="region of interest" description="Disordered" evidence="13">
    <location>
        <begin position="584"/>
        <end position="657"/>
    </location>
</feature>
<evidence type="ECO:0000256" key="5">
    <source>
        <dbReference type="ARBA" id="ARBA00022792"/>
    </source>
</evidence>
<feature type="compositionally biased region" description="Basic and acidic residues" evidence="13">
    <location>
        <begin position="584"/>
        <end position="647"/>
    </location>
</feature>
<evidence type="ECO:0000256" key="13">
    <source>
        <dbReference type="SAM" id="MobiDB-lite"/>
    </source>
</evidence>
<evidence type="ECO:0000256" key="9">
    <source>
        <dbReference type="ARBA" id="ARBA00023128"/>
    </source>
</evidence>
<keyword evidence="8" id="KW-1133">Transmembrane helix</keyword>
<evidence type="ECO:0000256" key="8">
    <source>
        <dbReference type="ARBA" id="ARBA00022989"/>
    </source>
</evidence>
<evidence type="ECO:0000256" key="2">
    <source>
        <dbReference type="ARBA" id="ARBA00007448"/>
    </source>
</evidence>
<feature type="domain" description="BCS1 N-terminal" evidence="15">
    <location>
        <begin position="77"/>
        <end position="261"/>
    </location>
</feature>
<reference evidence="16" key="1">
    <citation type="submission" date="2023-06" db="EMBL/GenBank/DDBJ databases">
        <authorList>
            <consortium name="Lawrence Berkeley National Laboratory"/>
            <person name="Ahrendt S."/>
            <person name="Sahu N."/>
            <person name="Indic B."/>
            <person name="Wong-Bajracharya J."/>
            <person name="Merenyi Z."/>
            <person name="Ke H.-M."/>
            <person name="Monk M."/>
            <person name="Kocsube S."/>
            <person name="Drula E."/>
            <person name="Lipzen A."/>
            <person name="Balint B."/>
            <person name="Henrissat B."/>
            <person name="Andreopoulos B."/>
            <person name="Martin F.M."/>
            <person name="Harder C.B."/>
            <person name="Rigling D."/>
            <person name="Ford K.L."/>
            <person name="Foster G.D."/>
            <person name="Pangilinan J."/>
            <person name="Papanicolaou A."/>
            <person name="Barry K."/>
            <person name="LaButti K."/>
            <person name="Viragh M."/>
            <person name="Koriabine M."/>
            <person name="Yan M."/>
            <person name="Riley R."/>
            <person name="Champramary S."/>
            <person name="Plett K.L."/>
            <person name="Tsai I.J."/>
            <person name="Slot J."/>
            <person name="Sipos G."/>
            <person name="Plett J."/>
            <person name="Nagy L.G."/>
            <person name="Grigoriev I.V."/>
        </authorList>
    </citation>
    <scope>NUCLEOTIDE SEQUENCE</scope>
    <source>
        <strain evidence="16">HWK02</strain>
    </source>
</reference>
<keyword evidence="5" id="KW-0999">Mitochondrion inner membrane</keyword>
<dbReference type="SMART" id="SM00382">
    <property type="entry name" value="AAA"/>
    <property type="match status" value="1"/>
</dbReference>
<evidence type="ECO:0000256" key="3">
    <source>
        <dbReference type="ARBA" id="ARBA00022692"/>
    </source>
</evidence>
<comment type="catalytic activity">
    <reaction evidence="11">
        <text>ATP + H2O = ADP + phosphate + H(+)</text>
        <dbReference type="Rhea" id="RHEA:13065"/>
        <dbReference type="ChEBI" id="CHEBI:15377"/>
        <dbReference type="ChEBI" id="CHEBI:15378"/>
        <dbReference type="ChEBI" id="CHEBI:30616"/>
        <dbReference type="ChEBI" id="CHEBI:43474"/>
        <dbReference type="ChEBI" id="CHEBI:456216"/>
    </reaction>
    <physiologicalReaction direction="left-to-right" evidence="11">
        <dbReference type="Rhea" id="RHEA:13066"/>
    </physiologicalReaction>
</comment>
<dbReference type="GO" id="GO:0005524">
    <property type="term" value="F:ATP binding"/>
    <property type="evidence" value="ECO:0007669"/>
    <property type="project" value="UniProtKB-KW"/>
</dbReference>
<dbReference type="AlphaFoldDB" id="A0AA39TN79"/>
<dbReference type="GO" id="GO:0005743">
    <property type="term" value="C:mitochondrial inner membrane"/>
    <property type="evidence" value="ECO:0007669"/>
    <property type="project" value="UniProtKB-SubCell"/>
</dbReference>
<dbReference type="Pfam" id="PF25426">
    <property type="entry name" value="AAA_lid_BCS1"/>
    <property type="match status" value="1"/>
</dbReference>
<keyword evidence="7 12" id="KW-0067">ATP-binding</keyword>
<evidence type="ECO:0000313" key="17">
    <source>
        <dbReference type="Proteomes" id="UP001175228"/>
    </source>
</evidence>
<dbReference type="SMART" id="SM01024">
    <property type="entry name" value="BCS1_N"/>
    <property type="match status" value="1"/>
</dbReference>
<sequence length="657" mass="73332">MLDSFRSKYPPSTMATYLQQILGGLAPLLNSTVVEVTNTTSVLPQATVTPLAIPSDLSSLISLLFSFSALRDWLKLIVLGGFFETCRRVIFTQYAKFVDAFHITATFDEDDPSYEWMMVWLSKQPSWAKARDIQVSTSTYGANSNTVTLEGDDDSDDYYKTSRKLAYLPSVSMTYSLWYNRRYMTITRTLQDTTGSYYSTKHNILQISLLTRSHSLLLGLLQEARNEYMAAQEHKMCVWVSDVNNSWRHVGCRAKRPMNSIILEPGVKDLLLEDARDFLDSKNWYAERGIPFRRGYLLYGVPGSGKTSLIHSIAGELGLDIYIISLSRVGLDDSSLDALINELPERCVALMEDIDAAFTRTLNRDDDDTSDSRSSGSSGTDKTPKNGGPPPPPSSRVSLSGLLNALDGIGAQEGRILFATTNKHTSLDPALCRPGRMDLHIEFRLSSKYQARELFKRFYIPSNQSKVEEDDDNDTADSGYGGSPAPSEAMDSTPPSPSGSNAPESPTSESSSLLPAPPVFFGNRHVGRAPKLSKRRIDELAMEFSDIIPERQFSMAALQGYLMMHKINPFVAVAGAKDWVETELSDRNKREKEKKEKAKKEKKAKQEKEAKEKEAKEKEAKEKETKEKGKDRDLPTTHQNPGERDKAIQVSPTQDSS</sequence>
<comment type="subcellular location">
    <subcellularLocation>
        <location evidence="1">Mitochondrion inner membrane</location>
        <topology evidence="1">Single-pass membrane protein</topology>
    </subcellularLocation>
</comment>
<evidence type="ECO:0008006" key="18">
    <source>
        <dbReference type="Google" id="ProtNLM"/>
    </source>
</evidence>
<dbReference type="PANTHER" id="PTHR23070">
    <property type="entry name" value="BCS1 AAA-TYPE ATPASE"/>
    <property type="match status" value="1"/>
</dbReference>
<dbReference type="Gene3D" id="3.40.50.300">
    <property type="entry name" value="P-loop containing nucleotide triphosphate hydrolases"/>
    <property type="match status" value="1"/>
</dbReference>